<proteinExistence type="inferred from homology"/>
<sequence>MSEIKKNKLILKYTIIVILTLGIIYGLNKVNVLKGYGANEIKDYINSFGILSPIVYVALLTLLPLLLFPDSVLVIAGGMVFGLVKGTILTSIGSFLGATVSFYISRILGQKIVSKFIKGKSVNLEKYSEQGGLFIILMLRLIPLFPFKVVSYSAGLSNIRFKDFTIATVIGSIPGIIVYTNLGDKSMNIGSNGFYISICLVILLFALSFVLKKKFSMKN</sequence>
<dbReference type="RefSeq" id="WP_014968766.1">
    <property type="nucleotide sequence ID" value="NC_018664.1"/>
</dbReference>
<keyword evidence="9" id="KW-1185">Reference proteome</keyword>
<dbReference type="Proteomes" id="UP000006094">
    <property type="component" value="Chromosome"/>
</dbReference>
<dbReference type="OrthoDB" id="9812980at2"/>
<organism evidence="8 9">
    <name type="scientific">Gottschalkia acidurici (strain ATCC 7906 / DSM 604 / BCRC 14475 / CIP 104303 / KCTC 5404 / NCIMB 10678 / 9a)</name>
    <name type="common">Clostridium acidurici</name>
    <dbReference type="NCBI Taxonomy" id="1128398"/>
    <lineage>
        <taxon>Bacteria</taxon>
        <taxon>Bacillati</taxon>
        <taxon>Bacillota</taxon>
        <taxon>Tissierellia</taxon>
        <taxon>Tissierellales</taxon>
        <taxon>Gottschalkiaceae</taxon>
        <taxon>Gottschalkia</taxon>
    </lineage>
</organism>
<feature type="transmembrane region" description="Helical" evidence="6">
    <location>
        <begin position="131"/>
        <end position="152"/>
    </location>
</feature>
<evidence type="ECO:0000256" key="6">
    <source>
        <dbReference type="RuleBase" id="RU366058"/>
    </source>
</evidence>
<feature type="transmembrane region" description="Helical" evidence="6">
    <location>
        <begin position="80"/>
        <end position="104"/>
    </location>
</feature>
<dbReference type="AlphaFoldDB" id="K0B378"/>
<keyword evidence="2 6" id="KW-1003">Cell membrane</keyword>
<feature type="domain" description="VTT" evidence="7">
    <location>
        <begin position="68"/>
        <end position="184"/>
    </location>
</feature>
<dbReference type="KEGG" id="cad:Curi_c26370"/>
<keyword evidence="3 6" id="KW-0812">Transmembrane</keyword>
<evidence type="ECO:0000256" key="1">
    <source>
        <dbReference type="ARBA" id="ARBA00004651"/>
    </source>
</evidence>
<dbReference type="Pfam" id="PF09335">
    <property type="entry name" value="VTT_dom"/>
    <property type="match status" value="1"/>
</dbReference>
<evidence type="ECO:0000256" key="5">
    <source>
        <dbReference type="ARBA" id="ARBA00023136"/>
    </source>
</evidence>
<keyword evidence="4 6" id="KW-1133">Transmembrane helix</keyword>
<evidence type="ECO:0000313" key="9">
    <source>
        <dbReference type="Proteomes" id="UP000006094"/>
    </source>
</evidence>
<dbReference type="eggNOG" id="COG0398">
    <property type="taxonomic scope" value="Bacteria"/>
</dbReference>
<gene>
    <name evidence="8" type="ordered locus">Curi_c26370</name>
</gene>
<dbReference type="PANTHER" id="PTHR12677:SF59">
    <property type="entry name" value="GOLGI APPARATUS MEMBRANE PROTEIN TVP38-RELATED"/>
    <property type="match status" value="1"/>
</dbReference>
<feature type="transmembrane region" description="Helical" evidence="6">
    <location>
        <begin position="194"/>
        <end position="211"/>
    </location>
</feature>
<evidence type="ECO:0000259" key="7">
    <source>
        <dbReference type="Pfam" id="PF09335"/>
    </source>
</evidence>
<dbReference type="GO" id="GO:0005886">
    <property type="term" value="C:plasma membrane"/>
    <property type="evidence" value="ECO:0007669"/>
    <property type="project" value="UniProtKB-SubCell"/>
</dbReference>
<dbReference type="STRING" id="1128398.Curi_c26370"/>
<dbReference type="HOGENOM" id="CLU_038944_8_2_9"/>
<accession>K0B378</accession>
<feature type="transmembrane region" description="Helical" evidence="6">
    <location>
        <begin position="164"/>
        <end position="182"/>
    </location>
</feature>
<keyword evidence="5 6" id="KW-0472">Membrane</keyword>
<name>K0B378_GOTA9</name>
<comment type="similarity">
    <text evidence="6">Belongs to the TVP38/TMEM64 family.</text>
</comment>
<evidence type="ECO:0000256" key="3">
    <source>
        <dbReference type="ARBA" id="ARBA00022692"/>
    </source>
</evidence>
<reference evidence="8 9" key="1">
    <citation type="journal article" date="2012" name="PLoS ONE">
        <title>The purine-utilizing bacterium Clostridium acidurici 9a: a genome-guided metabolic reconsideration.</title>
        <authorList>
            <person name="Hartwich K."/>
            <person name="Poehlein A."/>
            <person name="Daniel R."/>
        </authorList>
    </citation>
    <scope>NUCLEOTIDE SEQUENCE [LARGE SCALE GENOMIC DNA]</scope>
    <source>
        <strain evidence="9">ATCC 7906 / DSM 604 / BCRC 14475 / CIP 104303 / KCTC 5404 / NCIMB 10678 / 9a</strain>
    </source>
</reference>
<dbReference type="PANTHER" id="PTHR12677">
    <property type="entry name" value="GOLGI APPARATUS MEMBRANE PROTEIN TVP38-RELATED"/>
    <property type="match status" value="1"/>
</dbReference>
<dbReference type="InterPro" id="IPR032816">
    <property type="entry name" value="VTT_dom"/>
</dbReference>
<dbReference type="EMBL" id="CP003326">
    <property type="protein sequence ID" value="AFS79632.1"/>
    <property type="molecule type" value="Genomic_DNA"/>
</dbReference>
<evidence type="ECO:0000256" key="2">
    <source>
        <dbReference type="ARBA" id="ARBA00022475"/>
    </source>
</evidence>
<evidence type="ECO:0000313" key="8">
    <source>
        <dbReference type="EMBL" id="AFS79632.1"/>
    </source>
</evidence>
<dbReference type="InterPro" id="IPR015414">
    <property type="entry name" value="TMEM64"/>
</dbReference>
<evidence type="ECO:0000256" key="4">
    <source>
        <dbReference type="ARBA" id="ARBA00022989"/>
    </source>
</evidence>
<protein>
    <recommendedName>
        <fullName evidence="6">TVP38/TMEM64 family membrane protein</fullName>
    </recommendedName>
</protein>
<feature type="transmembrane region" description="Helical" evidence="6">
    <location>
        <begin position="9"/>
        <end position="27"/>
    </location>
</feature>
<feature type="transmembrane region" description="Helical" evidence="6">
    <location>
        <begin position="47"/>
        <end position="68"/>
    </location>
</feature>
<comment type="subcellular location">
    <subcellularLocation>
        <location evidence="1 6">Cell membrane</location>
        <topology evidence="1 6">Multi-pass membrane protein</topology>
    </subcellularLocation>
</comment>